<evidence type="ECO:0000256" key="1">
    <source>
        <dbReference type="ARBA" id="ARBA00004141"/>
    </source>
</evidence>
<dbReference type="EMBL" id="FRCP01000023">
    <property type="protein sequence ID" value="SHM94979.1"/>
    <property type="molecule type" value="Genomic_DNA"/>
</dbReference>
<feature type="transmembrane region" description="Helical" evidence="5">
    <location>
        <begin position="7"/>
        <end position="24"/>
    </location>
</feature>
<name>A0A1M7MVD7_9FIRM</name>
<dbReference type="GO" id="GO:0016020">
    <property type="term" value="C:membrane"/>
    <property type="evidence" value="ECO:0007669"/>
    <property type="project" value="UniProtKB-SubCell"/>
</dbReference>
<keyword evidence="7" id="KW-1185">Reference proteome</keyword>
<dbReference type="OrthoDB" id="88184at2"/>
<evidence type="ECO:0000256" key="5">
    <source>
        <dbReference type="SAM" id="Phobius"/>
    </source>
</evidence>
<evidence type="ECO:0000256" key="3">
    <source>
        <dbReference type="ARBA" id="ARBA00022989"/>
    </source>
</evidence>
<keyword evidence="3 5" id="KW-1133">Transmembrane helix</keyword>
<evidence type="ECO:0000256" key="4">
    <source>
        <dbReference type="ARBA" id="ARBA00023136"/>
    </source>
</evidence>
<feature type="transmembrane region" description="Helical" evidence="5">
    <location>
        <begin position="30"/>
        <end position="51"/>
    </location>
</feature>
<dbReference type="NCBIfam" id="TIGR01593">
    <property type="entry name" value="holin_tox_secr"/>
    <property type="match status" value="1"/>
</dbReference>
<gene>
    <name evidence="6" type="ORF">SAMN02746066_04039</name>
</gene>
<evidence type="ECO:0000256" key="2">
    <source>
        <dbReference type="ARBA" id="ARBA00022692"/>
    </source>
</evidence>
<dbReference type="STRING" id="1120996.SAMN02746066_04039"/>
<sequence>MEKLKELICGLIGITGGTIARMLGGWSADLQTLITFMVIDFTMGLVVAFVFKKSTKTETGAGESNACFKGLCKKAVMLLIVLIAYRLDITLQVNYIRTTVIIALIVNELISIIENAGLMGVKFPKVITNAIDILQKKSEESESGKNE</sequence>
<dbReference type="AlphaFoldDB" id="A0A1M7MVD7"/>
<evidence type="ECO:0000313" key="6">
    <source>
        <dbReference type="EMBL" id="SHM94979.1"/>
    </source>
</evidence>
<accession>A0A1M7MVD7</accession>
<dbReference type="Pfam" id="PF05105">
    <property type="entry name" value="Phage_holin_4_1"/>
    <property type="match status" value="1"/>
</dbReference>
<dbReference type="InterPro" id="IPR006480">
    <property type="entry name" value="Phage_holin_4_1"/>
</dbReference>
<keyword evidence="2 5" id="KW-0812">Transmembrane</keyword>
<dbReference type="RefSeq" id="WP_073290741.1">
    <property type="nucleotide sequence ID" value="NZ_FRCP01000023.1"/>
</dbReference>
<protein>
    <submittedName>
        <fullName evidence="6">Toxin secretion/phage lysis holin</fullName>
    </submittedName>
</protein>
<dbReference type="Proteomes" id="UP000184038">
    <property type="component" value="Unassembled WGS sequence"/>
</dbReference>
<reference evidence="6 7" key="1">
    <citation type="submission" date="2016-11" db="EMBL/GenBank/DDBJ databases">
        <authorList>
            <person name="Jaros S."/>
            <person name="Januszkiewicz K."/>
            <person name="Wedrychowicz H."/>
        </authorList>
    </citation>
    <scope>NUCLEOTIDE SEQUENCE [LARGE SCALE GENOMIC DNA]</scope>
    <source>
        <strain evidence="6 7">DSM 15930</strain>
    </source>
</reference>
<comment type="subcellular location">
    <subcellularLocation>
        <location evidence="1">Membrane</location>
        <topology evidence="1">Multi-pass membrane protein</topology>
    </subcellularLocation>
</comment>
<keyword evidence="4 5" id="KW-0472">Membrane</keyword>
<organism evidence="6 7">
    <name type="scientific">Anaerosporobacter mobilis DSM 15930</name>
    <dbReference type="NCBI Taxonomy" id="1120996"/>
    <lineage>
        <taxon>Bacteria</taxon>
        <taxon>Bacillati</taxon>
        <taxon>Bacillota</taxon>
        <taxon>Clostridia</taxon>
        <taxon>Lachnospirales</taxon>
        <taxon>Lachnospiraceae</taxon>
        <taxon>Anaerosporobacter</taxon>
    </lineage>
</organism>
<evidence type="ECO:0000313" key="7">
    <source>
        <dbReference type="Proteomes" id="UP000184038"/>
    </source>
</evidence>
<proteinExistence type="predicted"/>